<feature type="domain" description="C2H2-type" evidence="9">
    <location>
        <begin position="143"/>
        <end position="170"/>
    </location>
</feature>
<comment type="subcellular location">
    <subcellularLocation>
        <location evidence="1">Nucleus</location>
    </subcellularLocation>
</comment>
<evidence type="ECO:0000256" key="7">
    <source>
        <dbReference type="ARBA" id="ARBA00023242"/>
    </source>
</evidence>
<dbReference type="GO" id="GO:0008270">
    <property type="term" value="F:zinc ion binding"/>
    <property type="evidence" value="ECO:0007669"/>
    <property type="project" value="UniProtKB-KW"/>
</dbReference>
<dbReference type="GO" id="GO:0005634">
    <property type="term" value="C:nucleus"/>
    <property type="evidence" value="ECO:0007669"/>
    <property type="project" value="UniProtKB-SubCell"/>
</dbReference>
<dbReference type="GO" id="GO:0006357">
    <property type="term" value="P:regulation of transcription by RNA polymerase II"/>
    <property type="evidence" value="ECO:0007669"/>
    <property type="project" value="TreeGrafter"/>
</dbReference>
<evidence type="ECO:0000256" key="3">
    <source>
        <dbReference type="ARBA" id="ARBA00022737"/>
    </source>
</evidence>
<protein>
    <recommendedName>
        <fullName evidence="9">C2H2-type domain-containing protein</fullName>
    </recommendedName>
</protein>
<evidence type="ECO:0000256" key="6">
    <source>
        <dbReference type="ARBA" id="ARBA00023125"/>
    </source>
</evidence>
<dbReference type="Pfam" id="PF13912">
    <property type="entry name" value="zf-C2H2_6"/>
    <property type="match status" value="2"/>
</dbReference>
<keyword evidence="6" id="KW-0238">DNA-binding</keyword>
<name>A0A9J6BIM6_POLVA</name>
<keyword evidence="5" id="KW-0862">Zinc</keyword>
<dbReference type="OrthoDB" id="3561125at2759"/>
<keyword evidence="7" id="KW-0539">Nucleus</keyword>
<evidence type="ECO:0000256" key="4">
    <source>
        <dbReference type="ARBA" id="ARBA00022771"/>
    </source>
</evidence>
<dbReference type="InterPro" id="IPR050589">
    <property type="entry name" value="Ikaros_C2H2-ZF"/>
</dbReference>
<feature type="domain" description="C2H2-type" evidence="9">
    <location>
        <begin position="113"/>
        <end position="141"/>
    </location>
</feature>
<dbReference type="SMART" id="SM00355">
    <property type="entry name" value="ZnF_C2H2"/>
    <property type="match status" value="10"/>
</dbReference>
<dbReference type="GO" id="GO:0000978">
    <property type="term" value="F:RNA polymerase II cis-regulatory region sequence-specific DNA binding"/>
    <property type="evidence" value="ECO:0007669"/>
    <property type="project" value="TreeGrafter"/>
</dbReference>
<accession>A0A9J6BIM6</accession>
<evidence type="ECO:0000313" key="10">
    <source>
        <dbReference type="EMBL" id="KAG5669403.1"/>
    </source>
</evidence>
<evidence type="ECO:0000259" key="9">
    <source>
        <dbReference type="PROSITE" id="PS50157"/>
    </source>
</evidence>
<dbReference type="GO" id="GO:0003700">
    <property type="term" value="F:DNA-binding transcription factor activity"/>
    <property type="evidence" value="ECO:0007669"/>
    <property type="project" value="TreeGrafter"/>
</dbReference>
<dbReference type="EMBL" id="JADBJN010000004">
    <property type="protein sequence ID" value="KAG5669403.1"/>
    <property type="molecule type" value="Genomic_DNA"/>
</dbReference>
<evidence type="ECO:0000313" key="11">
    <source>
        <dbReference type="Proteomes" id="UP001107558"/>
    </source>
</evidence>
<dbReference type="AlphaFoldDB" id="A0A9J6BIM6"/>
<dbReference type="Gene3D" id="3.30.160.60">
    <property type="entry name" value="Classic Zinc Finger"/>
    <property type="match status" value="5"/>
</dbReference>
<comment type="caution">
    <text evidence="10">The sequence shown here is derived from an EMBL/GenBank/DDBJ whole genome shotgun (WGS) entry which is preliminary data.</text>
</comment>
<proteinExistence type="predicted"/>
<dbReference type="PROSITE" id="PS00028">
    <property type="entry name" value="ZINC_FINGER_C2H2_1"/>
    <property type="match status" value="7"/>
</dbReference>
<feature type="domain" description="C2H2-type" evidence="9">
    <location>
        <begin position="81"/>
        <end position="109"/>
    </location>
</feature>
<evidence type="ECO:0000256" key="5">
    <source>
        <dbReference type="ARBA" id="ARBA00022833"/>
    </source>
</evidence>
<dbReference type="PANTHER" id="PTHR24404:SF114">
    <property type="entry name" value="KLUMPFUSS, ISOFORM B-RELATED"/>
    <property type="match status" value="1"/>
</dbReference>
<dbReference type="PROSITE" id="PS50157">
    <property type="entry name" value="ZINC_FINGER_C2H2_2"/>
    <property type="match status" value="6"/>
</dbReference>
<organism evidence="10 11">
    <name type="scientific">Polypedilum vanderplanki</name>
    <name type="common">Sleeping chironomid midge</name>
    <dbReference type="NCBI Taxonomy" id="319348"/>
    <lineage>
        <taxon>Eukaryota</taxon>
        <taxon>Metazoa</taxon>
        <taxon>Ecdysozoa</taxon>
        <taxon>Arthropoda</taxon>
        <taxon>Hexapoda</taxon>
        <taxon>Insecta</taxon>
        <taxon>Pterygota</taxon>
        <taxon>Neoptera</taxon>
        <taxon>Endopterygota</taxon>
        <taxon>Diptera</taxon>
        <taxon>Nematocera</taxon>
        <taxon>Chironomoidea</taxon>
        <taxon>Chironomidae</taxon>
        <taxon>Chironominae</taxon>
        <taxon>Polypedilum</taxon>
        <taxon>Polypedilum</taxon>
    </lineage>
</organism>
<reference evidence="10" key="1">
    <citation type="submission" date="2021-03" db="EMBL/GenBank/DDBJ databases">
        <title>Chromosome level genome of the anhydrobiotic midge Polypedilum vanderplanki.</title>
        <authorList>
            <person name="Yoshida Y."/>
            <person name="Kikawada T."/>
            <person name="Gusev O."/>
        </authorList>
    </citation>
    <scope>NUCLEOTIDE SEQUENCE</scope>
    <source>
        <strain evidence="10">NIAS01</strain>
        <tissue evidence="10">Whole body or cell culture</tissue>
    </source>
</reference>
<keyword evidence="3" id="KW-0677">Repeat</keyword>
<dbReference type="SUPFAM" id="SSF57667">
    <property type="entry name" value="beta-beta-alpha zinc fingers"/>
    <property type="match status" value="4"/>
</dbReference>
<keyword evidence="11" id="KW-1185">Reference proteome</keyword>
<evidence type="ECO:0000256" key="2">
    <source>
        <dbReference type="ARBA" id="ARBA00022723"/>
    </source>
</evidence>
<dbReference type="InterPro" id="IPR036236">
    <property type="entry name" value="Znf_C2H2_sf"/>
</dbReference>
<dbReference type="Proteomes" id="UP001107558">
    <property type="component" value="Chromosome 4"/>
</dbReference>
<evidence type="ECO:0000256" key="8">
    <source>
        <dbReference type="PROSITE-ProRule" id="PRU00042"/>
    </source>
</evidence>
<dbReference type="Pfam" id="PF00096">
    <property type="entry name" value="zf-C2H2"/>
    <property type="match status" value="2"/>
</dbReference>
<dbReference type="PANTHER" id="PTHR24404">
    <property type="entry name" value="ZINC FINGER PROTEIN"/>
    <property type="match status" value="1"/>
</dbReference>
<keyword evidence="4 8" id="KW-0863">Zinc-finger</keyword>
<evidence type="ECO:0000256" key="1">
    <source>
        <dbReference type="ARBA" id="ARBA00004123"/>
    </source>
</evidence>
<dbReference type="InterPro" id="IPR013087">
    <property type="entry name" value="Znf_C2H2_type"/>
</dbReference>
<gene>
    <name evidence="10" type="ORF">PVAND_017290</name>
</gene>
<keyword evidence="2" id="KW-0479">Metal-binding</keyword>
<feature type="domain" description="C2H2-type" evidence="9">
    <location>
        <begin position="196"/>
        <end position="218"/>
    </location>
</feature>
<feature type="domain" description="C2H2-type" evidence="9">
    <location>
        <begin position="346"/>
        <end position="372"/>
    </location>
</feature>
<feature type="domain" description="C2H2-type" evidence="9">
    <location>
        <begin position="251"/>
        <end position="279"/>
    </location>
</feature>
<sequence>MENSKNEQGLNQEISVNMNNLDIQNSIKQDPDFNILTVKLLEPKITVKPIKVEKEFSNNLQCFTCRRKFKTRKGFLGHKCSKCKICSKIFSSLCVLNKHIDFVHKNKKPHKRFECDFCAKRFFLKTTLSHHIRSIHLDTKLIFECDFCDKKFKNKLAVKLHFRKHQEKIKCNQCDFMCLPYIIQNHKKVVHGERKYKCDFCNVGFTSQSGLNRHKITHNRLICPIKGCNAKYVENYDLKNHIKSHDDPNILSCQNCKKKFKTQHNLKSHMTIIHGNGKKKHLKCDRCEYSTSNIGHMKKHENTHKNYDEKKKAHPDWFKCTICPAIIKTKEAFKLHKKNHINPKLWQCDQCEKFYRQKSNLIIHFKNNHLEN</sequence>